<keyword evidence="1" id="KW-0472">Membrane</keyword>
<keyword evidence="4" id="KW-1185">Reference proteome</keyword>
<dbReference type="GO" id="GO:0016787">
    <property type="term" value="F:hydrolase activity"/>
    <property type="evidence" value="ECO:0007669"/>
    <property type="project" value="UniProtKB-KW"/>
</dbReference>
<feature type="transmembrane region" description="Helical" evidence="1">
    <location>
        <begin position="20"/>
        <end position="37"/>
    </location>
</feature>
<evidence type="ECO:0000256" key="1">
    <source>
        <dbReference type="SAM" id="Phobius"/>
    </source>
</evidence>
<dbReference type="GO" id="GO:0016747">
    <property type="term" value="F:acyltransferase activity, transferring groups other than amino-acyl groups"/>
    <property type="evidence" value="ECO:0007669"/>
    <property type="project" value="InterPro"/>
</dbReference>
<keyword evidence="1" id="KW-0812">Transmembrane</keyword>
<dbReference type="OrthoDB" id="9814807at2"/>
<reference evidence="4" key="1">
    <citation type="submission" date="2016-10" db="EMBL/GenBank/DDBJ databases">
        <authorList>
            <person name="Varghese N."/>
        </authorList>
    </citation>
    <scope>NUCLEOTIDE SEQUENCE [LARGE SCALE GENOMIC DNA]</scope>
    <source>
        <strain evidence="4">GAS106B</strain>
    </source>
</reference>
<feature type="domain" description="Acyltransferase 3" evidence="2">
    <location>
        <begin position="21"/>
        <end position="347"/>
    </location>
</feature>
<feature type="transmembrane region" description="Helical" evidence="1">
    <location>
        <begin position="293"/>
        <end position="314"/>
    </location>
</feature>
<keyword evidence="1" id="KW-1133">Transmembrane helix</keyword>
<feature type="transmembrane region" description="Helical" evidence="1">
    <location>
        <begin position="326"/>
        <end position="352"/>
    </location>
</feature>
<feature type="transmembrane region" description="Helical" evidence="1">
    <location>
        <begin position="173"/>
        <end position="192"/>
    </location>
</feature>
<keyword evidence="3" id="KW-0378">Hydrolase</keyword>
<gene>
    <name evidence="3" type="ORF">SAMN05443245_6375</name>
</gene>
<dbReference type="Proteomes" id="UP000183487">
    <property type="component" value="Unassembled WGS sequence"/>
</dbReference>
<dbReference type="InterPro" id="IPR002656">
    <property type="entry name" value="Acyl_transf_3_dom"/>
</dbReference>
<evidence type="ECO:0000259" key="2">
    <source>
        <dbReference type="Pfam" id="PF01757"/>
    </source>
</evidence>
<dbReference type="GO" id="GO:0016020">
    <property type="term" value="C:membrane"/>
    <property type="evidence" value="ECO:0007669"/>
    <property type="project" value="TreeGrafter"/>
</dbReference>
<dbReference type="AlphaFoldDB" id="A0A1H1JGW0"/>
<protein>
    <submittedName>
        <fullName evidence="3">Peptidoglycan/LPS O-acetylase OafA/YrhL, contains acyltransferase and SGNH-hydrolase domains</fullName>
    </submittedName>
</protein>
<dbReference type="InterPro" id="IPR050879">
    <property type="entry name" value="Acyltransferase_3"/>
</dbReference>
<feature type="transmembrane region" description="Helical" evidence="1">
    <location>
        <begin position="212"/>
        <end position="231"/>
    </location>
</feature>
<dbReference type="PANTHER" id="PTHR23028">
    <property type="entry name" value="ACETYLTRANSFERASE"/>
    <property type="match status" value="1"/>
</dbReference>
<dbReference type="GO" id="GO:0000271">
    <property type="term" value="P:polysaccharide biosynthetic process"/>
    <property type="evidence" value="ECO:0007669"/>
    <property type="project" value="TreeGrafter"/>
</dbReference>
<feature type="transmembrane region" description="Helical" evidence="1">
    <location>
        <begin position="89"/>
        <end position="106"/>
    </location>
</feature>
<sequence>MGSASARRMLTQSGEIRPMTGVRGIAALSVVFRHFYVQPDTVGNPLQHAYLAVDMFFMLSGLVLALNYASTVTLGAGRQPYFAFIQKRIARVFPLYLFVTVVKTAYDLSKHIGLGLAMPDTWTLKAMIANVFLVQAWGFSESAVGPAWSLSTELGAYVLFPVLVALTIQSQTALAWVVAMLSGALLLAAAIGNSDCTVCTGYLDIFHGYTPYPLMRCVAGFTFGLIGYRLMHTPLLRAIASANLFAVLSVLGTLAAYLAGLPDLIIYALLFATVMACFGNSKAANAMFGNRAVFFLGQISFSIYLVHILLAPVMKRAMVLSDAHLGGLSVVVSASFAFALVIACSAASYYLVEMPGRRLALRLMSGRKNHNPVTIITSIKETDAA</sequence>
<feature type="transmembrane region" description="Helical" evidence="1">
    <location>
        <begin position="238"/>
        <end position="258"/>
    </location>
</feature>
<accession>A0A1H1JGW0</accession>
<feature type="transmembrane region" description="Helical" evidence="1">
    <location>
        <begin position="264"/>
        <end position="281"/>
    </location>
</feature>
<evidence type="ECO:0000313" key="3">
    <source>
        <dbReference type="EMBL" id="SDR49258.1"/>
    </source>
</evidence>
<feature type="transmembrane region" description="Helical" evidence="1">
    <location>
        <begin position="147"/>
        <end position="166"/>
    </location>
</feature>
<dbReference type="Pfam" id="PF01757">
    <property type="entry name" value="Acyl_transf_3"/>
    <property type="match status" value="1"/>
</dbReference>
<proteinExistence type="predicted"/>
<keyword evidence="3" id="KW-0808">Transferase</keyword>
<dbReference type="PANTHER" id="PTHR23028:SF131">
    <property type="entry name" value="BLR2367 PROTEIN"/>
    <property type="match status" value="1"/>
</dbReference>
<organism evidence="3 4">
    <name type="scientific">Paraburkholderia fungorum</name>
    <dbReference type="NCBI Taxonomy" id="134537"/>
    <lineage>
        <taxon>Bacteria</taxon>
        <taxon>Pseudomonadati</taxon>
        <taxon>Pseudomonadota</taxon>
        <taxon>Betaproteobacteria</taxon>
        <taxon>Burkholderiales</taxon>
        <taxon>Burkholderiaceae</taxon>
        <taxon>Paraburkholderia</taxon>
    </lineage>
</organism>
<keyword evidence="3" id="KW-0012">Acyltransferase</keyword>
<feature type="transmembrane region" description="Helical" evidence="1">
    <location>
        <begin position="49"/>
        <end position="69"/>
    </location>
</feature>
<dbReference type="EMBL" id="FNKP01000003">
    <property type="protein sequence ID" value="SDR49258.1"/>
    <property type="molecule type" value="Genomic_DNA"/>
</dbReference>
<name>A0A1H1JGW0_9BURK</name>
<evidence type="ECO:0000313" key="4">
    <source>
        <dbReference type="Proteomes" id="UP000183487"/>
    </source>
</evidence>